<dbReference type="SMART" id="SM00184">
    <property type="entry name" value="RING"/>
    <property type="match status" value="1"/>
</dbReference>
<dbReference type="GO" id="GO:0016567">
    <property type="term" value="P:protein ubiquitination"/>
    <property type="evidence" value="ECO:0007669"/>
    <property type="project" value="InterPro"/>
</dbReference>
<dbReference type="InterPro" id="IPR033489">
    <property type="entry name" value="RBBP6"/>
</dbReference>
<sequence length="554" mass="61525">MSVHYRFVSSKDKRWDTIGFDSAVISVLDLKRAIVAALANAPKGTAPVGPPNFDLILTNQVTGERYLADNFLIPKNTSVEVRKTPSSADKHKRLLEPTEVTLLAAGTAHLTLGSSDDPSQISPEDEEARRLESVLNQPPAYAGGLTYSKTKHSSGLIHDLSAAVNAPAAISVPTMPVAGAAFGGRRPQFVRTGKPRPGYICHRCQTPGHFIHECPTNGNSEFNFQRPKPITGIPISMLKPAAEGKRGAFLLDDGRFADIEPNQGAFEDAFRPQDRALDIMKAKAAAESATRITCSLCNSVLTDPVVSPCCFQTFCRQCFTDALARSSGTCPFCQSPDVNASDVMPNEAAAREVAEHVEKFGRAPLPLEEEQPVSQPKAAPIPIYESQTEPESRSTFGRPHGQRPRPARVTPTMHFRAPAPFPHPYPSEPFVPHHPPPPPPPEHPPGPRDRRPGPMYRGDGPEQRQALRSPERRRPSRSPERLRKSRSPAGQSQSYRDVRARSRSPMSRRHHPDRDRDYDRSRYGGDRDRHYRDERDGRYQRDRPFRGERGRSRR</sequence>
<keyword evidence="5" id="KW-0539">Nucleus</keyword>
<gene>
    <name evidence="11" type="ORF">PBRA_001282</name>
</gene>
<dbReference type="STRING" id="37360.A0A0G4IWC0"/>
<feature type="domain" description="DWNN" evidence="10">
    <location>
        <begin position="3"/>
        <end position="85"/>
    </location>
</feature>
<accession>A0A0G4IWC0</accession>
<dbReference type="InterPro" id="IPR013083">
    <property type="entry name" value="Znf_RING/FYVE/PHD"/>
</dbReference>
<evidence type="ECO:0000313" key="11">
    <source>
        <dbReference type="EMBL" id="CEO99376.1"/>
    </source>
</evidence>
<dbReference type="GO" id="GO:0005634">
    <property type="term" value="C:nucleus"/>
    <property type="evidence" value="ECO:0007669"/>
    <property type="project" value="UniProtKB-SubCell"/>
</dbReference>
<evidence type="ECO:0000259" key="10">
    <source>
        <dbReference type="PROSITE" id="PS51282"/>
    </source>
</evidence>
<dbReference type="PROSITE" id="PS51282">
    <property type="entry name" value="DWNN"/>
    <property type="match status" value="1"/>
</dbReference>
<evidence type="ECO:0000256" key="5">
    <source>
        <dbReference type="ARBA" id="ARBA00023242"/>
    </source>
</evidence>
<dbReference type="InterPro" id="IPR014891">
    <property type="entry name" value="DWNN_domain"/>
</dbReference>
<dbReference type="InterPro" id="IPR025829">
    <property type="entry name" value="Zn_knuckle_CX2CX3GHX4C"/>
</dbReference>
<dbReference type="InterPro" id="IPR001841">
    <property type="entry name" value="Znf_RING"/>
</dbReference>
<evidence type="ECO:0000313" key="12">
    <source>
        <dbReference type="Proteomes" id="UP000039324"/>
    </source>
</evidence>
<dbReference type="InterPro" id="IPR036875">
    <property type="entry name" value="Znf_CCHC_sf"/>
</dbReference>
<dbReference type="Proteomes" id="UP000039324">
    <property type="component" value="Unassembled WGS sequence"/>
</dbReference>
<dbReference type="PANTHER" id="PTHR15439:SF0">
    <property type="entry name" value="CELL DIVISION CYCLE AND APOPTOSIS REGULATOR PROTEIN 1-RELATED"/>
    <property type="match status" value="1"/>
</dbReference>
<dbReference type="AlphaFoldDB" id="A0A0G4IWC0"/>
<feature type="compositionally biased region" description="Basic and acidic residues" evidence="7">
    <location>
        <begin position="512"/>
        <end position="554"/>
    </location>
</feature>
<comment type="subcellular location">
    <subcellularLocation>
        <location evidence="1">Nucleus</location>
    </subcellularLocation>
</comment>
<dbReference type="GO" id="GO:0008270">
    <property type="term" value="F:zinc ion binding"/>
    <property type="evidence" value="ECO:0007669"/>
    <property type="project" value="UniProtKB-KW"/>
</dbReference>
<dbReference type="OrthoDB" id="106784at2759"/>
<feature type="compositionally biased region" description="Pro residues" evidence="7">
    <location>
        <begin position="419"/>
        <end position="444"/>
    </location>
</feature>
<dbReference type="Gene3D" id="3.30.40.10">
    <property type="entry name" value="Zinc/RING finger domain, C3HC4 (zinc finger)"/>
    <property type="match status" value="1"/>
</dbReference>
<dbReference type="PROSITE" id="PS50158">
    <property type="entry name" value="ZF_CCHC"/>
    <property type="match status" value="1"/>
</dbReference>
<evidence type="ECO:0000256" key="1">
    <source>
        <dbReference type="ARBA" id="ARBA00004123"/>
    </source>
</evidence>
<dbReference type="GO" id="GO:0006397">
    <property type="term" value="P:mRNA processing"/>
    <property type="evidence" value="ECO:0007669"/>
    <property type="project" value="InterPro"/>
</dbReference>
<reference evidence="11 12" key="1">
    <citation type="submission" date="2015-02" db="EMBL/GenBank/DDBJ databases">
        <authorList>
            <person name="Chooi Y.-H."/>
        </authorList>
    </citation>
    <scope>NUCLEOTIDE SEQUENCE [LARGE SCALE GENOMIC DNA]</scope>
    <source>
        <strain evidence="11">E3</strain>
    </source>
</reference>
<evidence type="ECO:0000256" key="2">
    <source>
        <dbReference type="ARBA" id="ARBA00022723"/>
    </source>
</evidence>
<feature type="domain" description="CCHC-type" evidence="9">
    <location>
        <begin position="201"/>
        <end position="215"/>
    </location>
</feature>
<dbReference type="EMBL" id="CDSF01000090">
    <property type="protein sequence ID" value="CEO99376.1"/>
    <property type="molecule type" value="Genomic_DNA"/>
</dbReference>
<dbReference type="GO" id="GO:0006511">
    <property type="term" value="P:ubiquitin-dependent protein catabolic process"/>
    <property type="evidence" value="ECO:0007669"/>
    <property type="project" value="TreeGrafter"/>
</dbReference>
<protein>
    <recommendedName>
        <fullName evidence="13">RING-type domain-containing protein</fullName>
    </recommendedName>
</protein>
<feature type="domain" description="RING-type" evidence="8">
    <location>
        <begin position="294"/>
        <end position="334"/>
    </location>
</feature>
<dbReference type="PROSITE" id="PS50089">
    <property type="entry name" value="ZF_RING_2"/>
    <property type="match status" value="1"/>
</dbReference>
<dbReference type="Gene3D" id="4.10.60.10">
    <property type="entry name" value="Zinc finger, CCHC-type"/>
    <property type="match status" value="1"/>
</dbReference>
<dbReference type="PANTHER" id="PTHR15439">
    <property type="entry name" value="RETINOBLASTOMA-BINDING PROTEIN 6"/>
    <property type="match status" value="1"/>
</dbReference>
<dbReference type="GO" id="GO:0003676">
    <property type="term" value="F:nucleic acid binding"/>
    <property type="evidence" value="ECO:0007669"/>
    <property type="project" value="InterPro"/>
</dbReference>
<dbReference type="SMART" id="SM01180">
    <property type="entry name" value="DWNN"/>
    <property type="match status" value="1"/>
</dbReference>
<dbReference type="Gene3D" id="3.10.20.90">
    <property type="entry name" value="Phosphatidylinositol 3-kinase Catalytic Subunit, Chain A, domain 1"/>
    <property type="match status" value="1"/>
</dbReference>
<feature type="compositionally biased region" description="Polar residues" evidence="7">
    <location>
        <begin position="385"/>
        <end position="395"/>
    </location>
</feature>
<keyword evidence="12" id="KW-1185">Reference proteome</keyword>
<keyword evidence="3 6" id="KW-0863">Zinc-finger</keyword>
<name>A0A0G4IWC0_PLABS</name>
<organism evidence="11 12">
    <name type="scientific">Plasmodiophora brassicae</name>
    <name type="common">Clubroot disease agent</name>
    <dbReference type="NCBI Taxonomy" id="37360"/>
    <lineage>
        <taxon>Eukaryota</taxon>
        <taxon>Sar</taxon>
        <taxon>Rhizaria</taxon>
        <taxon>Endomyxa</taxon>
        <taxon>Phytomyxea</taxon>
        <taxon>Plasmodiophorida</taxon>
        <taxon>Plasmodiophoridae</taxon>
        <taxon>Plasmodiophora</taxon>
    </lineage>
</organism>
<feature type="region of interest" description="Disordered" evidence="7">
    <location>
        <begin position="383"/>
        <end position="554"/>
    </location>
</feature>
<dbReference type="Pfam" id="PF13696">
    <property type="entry name" value="zf-CCHC_2"/>
    <property type="match status" value="1"/>
</dbReference>
<evidence type="ECO:0000256" key="6">
    <source>
        <dbReference type="PROSITE-ProRule" id="PRU00047"/>
    </source>
</evidence>
<dbReference type="SUPFAM" id="SSF57850">
    <property type="entry name" value="RING/U-box"/>
    <property type="match status" value="1"/>
</dbReference>
<dbReference type="InterPro" id="IPR001878">
    <property type="entry name" value="Znf_CCHC"/>
</dbReference>
<dbReference type="CDD" id="cd16620">
    <property type="entry name" value="vRING-HC-C4C4_RBBP6"/>
    <property type="match status" value="1"/>
</dbReference>
<dbReference type="GO" id="GO:0061630">
    <property type="term" value="F:ubiquitin protein ligase activity"/>
    <property type="evidence" value="ECO:0007669"/>
    <property type="project" value="InterPro"/>
</dbReference>
<dbReference type="SUPFAM" id="SSF57756">
    <property type="entry name" value="Retrovirus zinc finger-like domains"/>
    <property type="match status" value="1"/>
</dbReference>
<dbReference type="Pfam" id="PF08783">
    <property type="entry name" value="DWNN"/>
    <property type="match status" value="1"/>
</dbReference>
<evidence type="ECO:0000256" key="3">
    <source>
        <dbReference type="ARBA" id="ARBA00022771"/>
    </source>
</evidence>
<keyword evidence="2" id="KW-0479">Metal-binding</keyword>
<evidence type="ECO:0008006" key="13">
    <source>
        <dbReference type="Google" id="ProtNLM"/>
    </source>
</evidence>
<evidence type="ECO:0000256" key="7">
    <source>
        <dbReference type="SAM" id="MobiDB-lite"/>
    </source>
</evidence>
<evidence type="ECO:0000259" key="8">
    <source>
        <dbReference type="PROSITE" id="PS50089"/>
    </source>
</evidence>
<evidence type="ECO:0000259" key="9">
    <source>
        <dbReference type="PROSITE" id="PS50158"/>
    </source>
</evidence>
<evidence type="ECO:0000256" key="4">
    <source>
        <dbReference type="ARBA" id="ARBA00022833"/>
    </source>
</evidence>
<keyword evidence="4" id="KW-0862">Zinc</keyword>
<feature type="compositionally biased region" description="Basic and acidic residues" evidence="7">
    <location>
        <begin position="469"/>
        <end position="482"/>
    </location>
</feature>
<dbReference type="OMA" id="NVPDHEP"/>
<proteinExistence type="predicted"/>